<dbReference type="GO" id="GO:0030001">
    <property type="term" value="P:metal ion transport"/>
    <property type="evidence" value="ECO:0007669"/>
    <property type="project" value="InterPro"/>
</dbReference>
<evidence type="ECO:0000313" key="9">
    <source>
        <dbReference type="Proteomes" id="UP000316988"/>
    </source>
</evidence>
<comment type="similarity">
    <text evidence="5">Belongs to the bacterial solute-binding protein 9 family.</text>
</comment>
<evidence type="ECO:0000256" key="5">
    <source>
        <dbReference type="RuleBase" id="RU003512"/>
    </source>
</evidence>
<dbReference type="InterPro" id="IPR006127">
    <property type="entry name" value="ZnuA-like"/>
</dbReference>
<protein>
    <submittedName>
        <fullName evidence="8">Metal ABC transporter substrate-binding protein</fullName>
    </submittedName>
</protein>
<reference evidence="8 9" key="1">
    <citation type="submission" date="2019-07" db="EMBL/GenBank/DDBJ databases">
        <authorList>
            <person name="Zhao L.H."/>
        </authorList>
    </citation>
    <scope>NUCLEOTIDE SEQUENCE [LARGE SCALE GENOMIC DNA]</scope>
    <source>
        <strain evidence="8 9">Co35</strain>
    </source>
</reference>
<dbReference type="InterPro" id="IPR006128">
    <property type="entry name" value="Lipoprotein_PsaA-like"/>
</dbReference>
<keyword evidence="6" id="KW-0175">Coiled coil</keyword>
<sequence length="296" mass="31787">MPNTLRWGGLAAALVLSACAPAVSGEPADERPVVLSTFTVTADMIEAVGGDAVRVESLLPLGAEVHGYEPTPGDLRRAADADLVIDNGLGLEAWFEQFMQRLDVPRVAAAEGIEPIAIDGTDEPNPHAWMSPRESADYVDTIERALIDLVPEARKEITARADGYRAELAAIEQRLVEAAAEVPVERRILVTCEGAFSYLARDAGLQEAYLWPVNSEHQVTPRRAAALDDLLTRRDVPAVFCESTVSSQTMRQLAAATGTPFGGTLYVDSLSTADGPVPSHLELVRHAADLIAEVLR</sequence>
<dbReference type="InterPro" id="IPR050492">
    <property type="entry name" value="Bact_metal-bind_prot9"/>
</dbReference>
<evidence type="ECO:0000256" key="2">
    <source>
        <dbReference type="ARBA" id="ARBA00022448"/>
    </source>
</evidence>
<dbReference type="PANTHER" id="PTHR42953:SF1">
    <property type="entry name" value="METAL-BINDING PROTEIN HI_0362-RELATED"/>
    <property type="match status" value="1"/>
</dbReference>
<dbReference type="Gene3D" id="3.40.50.1980">
    <property type="entry name" value="Nitrogenase molybdenum iron protein domain"/>
    <property type="match status" value="2"/>
</dbReference>
<dbReference type="PRINTS" id="PR00691">
    <property type="entry name" value="ADHESINB"/>
</dbReference>
<accession>A0A554RG55</accession>
<dbReference type="PANTHER" id="PTHR42953">
    <property type="entry name" value="HIGH-AFFINITY ZINC UPTAKE SYSTEM PROTEIN ZNUA-RELATED"/>
    <property type="match status" value="1"/>
</dbReference>
<evidence type="ECO:0000256" key="7">
    <source>
        <dbReference type="SAM" id="SignalP"/>
    </source>
</evidence>
<gene>
    <name evidence="8" type="ORF">FNM00_18235</name>
</gene>
<feature type="coiled-coil region" evidence="6">
    <location>
        <begin position="154"/>
        <end position="181"/>
    </location>
</feature>
<dbReference type="Proteomes" id="UP000316988">
    <property type="component" value="Unassembled WGS sequence"/>
</dbReference>
<dbReference type="GO" id="GO:0046872">
    <property type="term" value="F:metal ion binding"/>
    <property type="evidence" value="ECO:0007669"/>
    <property type="project" value="UniProtKB-KW"/>
</dbReference>
<dbReference type="EMBL" id="VLNT01000032">
    <property type="protein sequence ID" value="TSD53119.1"/>
    <property type="molecule type" value="Genomic_DNA"/>
</dbReference>
<keyword evidence="3" id="KW-0479">Metal-binding</keyword>
<evidence type="ECO:0000256" key="3">
    <source>
        <dbReference type="ARBA" id="ARBA00022723"/>
    </source>
</evidence>
<dbReference type="PROSITE" id="PS51257">
    <property type="entry name" value="PROKAR_LIPOPROTEIN"/>
    <property type="match status" value="1"/>
</dbReference>
<dbReference type="InterPro" id="IPR006129">
    <property type="entry name" value="AdhesinB"/>
</dbReference>
<feature type="chain" id="PRO_5038949239" evidence="7">
    <location>
        <begin position="25"/>
        <end position="296"/>
    </location>
</feature>
<dbReference type="RefSeq" id="WP_143914961.1">
    <property type="nucleotide sequence ID" value="NZ_VLNT01000032.1"/>
</dbReference>
<dbReference type="AlphaFoldDB" id="A0A554RG55"/>
<dbReference type="GO" id="GO:0030313">
    <property type="term" value="C:cell envelope"/>
    <property type="evidence" value="ECO:0007669"/>
    <property type="project" value="UniProtKB-SubCell"/>
</dbReference>
<organism evidence="8 9">
    <name type="scientific">Aeromicrobium piscarium</name>
    <dbReference type="NCBI Taxonomy" id="2590901"/>
    <lineage>
        <taxon>Bacteria</taxon>
        <taxon>Bacillati</taxon>
        <taxon>Actinomycetota</taxon>
        <taxon>Actinomycetes</taxon>
        <taxon>Propionibacteriales</taxon>
        <taxon>Nocardioidaceae</taxon>
        <taxon>Aeromicrobium</taxon>
    </lineage>
</organism>
<proteinExistence type="inferred from homology"/>
<keyword evidence="2 5" id="KW-0813">Transport</keyword>
<comment type="subcellular location">
    <subcellularLocation>
        <location evidence="1">Cell envelope</location>
    </subcellularLocation>
</comment>
<evidence type="ECO:0000313" key="8">
    <source>
        <dbReference type="EMBL" id="TSD53119.1"/>
    </source>
</evidence>
<comment type="caution">
    <text evidence="8">The sequence shown here is derived from an EMBL/GenBank/DDBJ whole genome shotgun (WGS) entry which is preliminary data.</text>
</comment>
<dbReference type="GO" id="GO:0007155">
    <property type="term" value="P:cell adhesion"/>
    <property type="evidence" value="ECO:0007669"/>
    <property type="project" value="InterPro"/>
</dbReference>
<dbReference type="OrthoDB" id="9810636at2"/>
<dbReference type="Pfam" id="PF01297">
    <property type="entry name" value="ZnuA"/>
    <property type="match status" value="1"/>
</dbReference>
<evidence type="ECO:0000256" key="4">
    <source>
        <dbReference type="ARBA" id="ARBA00022729"/>
    </source>
</evidence>
<name>A0A554RG55_9ACTN</name>
<evidence type="ECO:0000256" key="6">
    <source>
        <dbReference type="SAM" id="Coils"/>
    </source>
</evidence>
<evidence type="ECO:0000256" key="1">
    <source>
        <dbReference type="ARBA" id="ARBA00004196"/>
    </source>
</evidence>
<keyword evidence="9" id="KW-1185">Reference proteome</keyword>
<keyword evidence="4 7" id="KW-0732">Signal</keyword>
<dbReference type="PRINTS" id="PR00690">
    <property type="entry name" value="ADHESNFAMILY"/>
</dbReference>
<feature type="signal peptide" evidence="7">
    <location>
        <begin position="1"/>
        <end position="24"/>
    </location>
</feature>
<dbReference type="SUPFAM" id="SSF53807">
    <property type="entry name" value="Helical backbone' metal receptor"/>
    <property type="match status" value="1"/>
</dbReference>